<dbReference type="EMBL" id="CM007654">
    <property type="protein sequence ID" value="ONI12947.1"/>
    <property type="molecule type" value="Genomic_DNA"/>
</dbReference>
<evidence type="ECO:0000259" key="6">
    <source>
        <dbReference type="PROSITE" id="PS50927"/>
    </source>
</evidence>
<dbReference type="Gene3D" id="2.90.10.10">
    <property type="entry name" value="Bulb-type lectin domain"/>
    <property type="match status" value="1"/>
</dbReference>
<evidence type="ECO:0000313" key="9">
    <source>
        <dbReference type="Proteomes" id="UP000006882"/>
    </source>
</evidence>
<dbReference type="FunFam" id="2.90.10.10:FF:000001">
    <property type="entry name" value="G-type lectin S-receptor-like serine/threonine-protein kinase"/>
    <property type="match status" value="1"/>
</dbReference>
<evidence type="ECO:0000313" key="8">
    <source>
        <dbReference type="EMBL" id="ONI12947.1"/>
    </source>
</evidence>
<name>A0A251PN12_PRUPE</name>
<protein>
    <recommendedName>
        <fullName evidence="10">Bulb-type lectin domain-containing protein</fullName>
    </recommendedName>
</protein>
<dbReference type="SMART" id="SM00108">
    <property type="entry name" value="B_lectin"/>
    <property type="match status" value="1"/>
</dbReference>
<gene>
    <name evidence="8" type="ORF">PRUPE_4G193400</name>
</gene>
<proteinExistence type="predicted"/>
<evidence type="ECO:0000256" key="5">
    <source>
        <dbReference type="SAM" id="SignalP"/>
    </source>
</evidence>
<feature type="domain" description="Apple" evidence="7">
    <location>
        <begin position="324"/>
        <end position="397"/>
    </location>
</feature>
<keyword evidence="3" id="KW-1015">Disulfide bond</keyword>
<dbReference type="Proteomes" id="UP000006882">
    <property type="component" value="Chromosome G4"/>
</dbReference>
<dbReference type="Pfam" id="PF01453">
    <property type="entry name" value="B_lectin"/>
    <property type="match status" value="1"/>
</dbReference>
<dbReference type="InterPro" id="IPR003609">
    <property type="entry name" value="Pan_app"/>
</dbReference>
<dbReference type="STRING" id="3760.A0A251PN12"/>
<feature type="non-terminal residue" evidence="8">
    <location>
        <position position="397"/>
    </location>
</feature>
<dbReference type="Gramene" id="ONI12947">
    <property type="protein sequence ID" value="ONI12947"/>
    <property type="gene ID" value="PRUPE_4G193400"/>
</dbReference>
<keyword evidence="2 5" id="KW-0732">Signal</keyword>
<dbReference type="InterPro" id="IPR000858">
    <property type="entry name" value="S_locus_glycoprot_dom"/>
</dbReference>
<dbReference type="eggNOG" id="ENOG502QS2H">
    <property type="taxonomic scope" value="Eukaryota"/>
</dbReference>
<keyword evidence="4" id="KW-0325">Glycoprotein</keyword>
<sequence>MKGLALILSTSLLQFLVLQLSRAADTISAAQSITSTNTLVSSGQRFELGIFSAVNSEAWYLGIWYKNFPNIVVWVANRENPVADSHGSLKLSKNGSLVLLDQMNNTIWSSTSSRVAEDPVAQLLENGNMVVREKAATDSESYIWESFNFPSDTLLPEMKLGWNFRTGLNRFFTSWKNASDPSPGEYTYGMDNVLLPQLVIAKGSKKMFRTGPWNGLWFTGTPGLAATYRSVVKPIFVYDTNELYYSYESFNSSTITRLKLSESGLIQRLVVTEGSTEWAVMYTLQNDECNSYGQCGANGICRISKSPILLNWTNGCIRETPLSCQKGEGFLKVRNVKLPDQLNFLVNNSNSNNGCEAECLKNCSCVAYANTVIINGGSSCLMWFGDLVDLREFVEED</sequence>
<evidence type="ECO:0000256" key="3">
    <source>
        <dbReference type="ARBA" id="ARBA00023157"/>
    </source>
</evidence>
<evidence type="ECO:0000256" key="2">
    <source>
        <dbReference type="ARBA" id="ARBA00022729"/>
    </source>
</evidence>
<dbReference type="InterPro" id="IPR036426">
    <property type="entry name" value="Bulb-type_lectin_dom_sf"/>
</dbReference>
<dbReference type="AlphaFoldDB" id="A0A251PN12"/>
<dbReference type="InterPro" id="IPR001480">
    <property type="entry name" value="Bulb-type_lectin_dom"/>
</dbReference>
<dbReference type="PROSITE" id="PS50927">
    <property type="entry name" value="BULB_LECTIN"/>
    <property type="match status" value="1"/>
</dbReference>
<comment type="function">
    <text evidence="1">Involved in sporophytic self-incompatibility system (the inability of flowering plants to achieve self-fertilization).</text>
</comment>
<dbReference type="PROSITE" id="PS50948">
    <property type="entry name" value="PAN"/>
    <property type="match status" value="1"/>
</dbReference>
<evidence type="ECO:0000259" key="7">
    <source>
        <dbReference type="PROSITE" id="PS50948"/>
    </source>
</evidence>
<dbReference type="GO" id="GO:0048544">
    <property type="term" value="P:recognition of pollen"/>
    <property type="evidence" value="ECO:0007669"/>
    <property type="project" value="InterPro"/>
</dbReference>
<dbReference type="Pfam" id="PF08276">
    <property type="entry name" value="PAN_2"/>
    <property type="match status" value="1"/>
</dbReference>
<evidence type="ECO:0000256" key="4">
    <source>
        <dbReference type="ARBA" id="ARBA00023180"/>
    </source>
</evidence>
<evidence type="ECO:0000256" key="1">
    <source>
        <dbReference type="ARBA" id="ARBA00003061"/>
    </source>
</evidence>
<dbReference type="CDD" id="cd01098">
    <property type="entry name" value="PAN_AP_plant"/>
    <property type="match status" value="1"/>
</dbReference>
<feature type="signal peptide" evidence="5">
    <location>
        <begin position="1"/>
        <end position="23"/>
    </location>
</feature>
<feature type="chain" id="PRO_5012874431" description="Bulb-type lectin domain-containing protein" evidence="5">
    <location>
        <begin position="24"/>
        <end position="397"/>
    </location>
</feature>
<accession>A0A251PN12</accession>
<dbReference type="PANTHER" id="PTHR32444:SF183">
    <property type="entry name" value="APPLE DOMAIN-CONTAINING PROTEIN"/>
    <property type="match status" value="1"/>
</dbReference>
<keyword evidence="9" id="KW-1185">Reference proteome</keyword>
<dbReference type="SUPFAM" id="SSF51110">
    <property type="entry name" value="alpha-D-mannose-specific plant lectins"/>
    <property type="match status" value="1"/>
</dbReference>
<evidence type="ECO:0008006" key="10">
    <source>
        <dbReference type="Google" id="ProtNLM"/>
    </source>
</evidence>
<organism evidence="8 9">
    <name type="scientific">Prunus persica</name>
    <name type="common">Peach</name>
    <name type="synonym">Amygdalus persica</name>
    <dbReference type="NCBI Taxonomy" id="3760"/>
    <lineage>
        <taxon>Eukaryota</taxon>
        <taxon>Viridiplantae</taxon>
        <taxon>Streptophyta</taxon>
        <taxon>Embryophyta</taxon>
        <taxon>Tracheophyta</taxon>
        <taxon>Spermatophyta</taxon>
        <taxon>Magnoliopsida</taxon>
        <taxon>eudicotyledons</taxon>
        <taxon>Gunneridae</taxon>
        <taxon>Pentapetalae</taxon>
        <taxon>rosids</taxon>
        <taxon>fabids</taxon>
        <taxon>Rosales</taxon>
        <taxon>Rosaceae</taxon>
        <taxon>Amygdaloideae</taxon>
        <taxon>Amygdaleae</taxon>
        <taxon>Prunus</taxon>
    </lineage>
</organism>
<dbReference type="PANTHER" id="PTHR32444">
    <property type="entry name" value="BULB-TYPE LECTIN DOMAIN-CONTAINING PROTEIN"/>
    <property type="match status" value="1"/>
</dbReference>
<dbReference type="InterPro" id="IPR035446">
    <property type="entry name" value="SLSG/EP1"/>
</dbReference>
<dbReference type="PIRSF" id="PIRSF002686">
    <property type="entry name" value="SLG"/>
    <property type="match status" value="1"/>
</dbReference>
<feature type="domain" description="Bulb-type lectin" evidence="6">
    <location>
        <begin position="24"/>
        <end position="144"/>
    </location>
</feature>
<reference evidence="8 9" key="1">
    <citation type="journal article" date="2013" name="Nat. Genet.">
        <title>The high-quality draft genome of peach (Prunus persica) identifies unique patterns of genetic diversity, domestication and genome evolution.</title>
        <authorList>
            <consortium name="International Peach Genome Initiative"/>
            <person name="Verde I."/>
            <person name="Abbott A.G."/>
            <person name="Scalabrin S."/>
            <person name="Jung S."/>
            <person name="Shu S."/>
            <person name="Marroni F."/>
            <person name="Zhebentyayeva T."/>
            <person name="Dettori M.T."/>
            <person name="Grimwood J."/>
            <person name="Cattonaro F."/>
            <person name="Zuccolo A."/>
            <person name="Rossini L."/>
            <person name="Jenkins J."/>
            <person name="Vendramin E."/>
            <person name="Meisel L.A."/>
            <person name="Decroocq V."/>
            <person name="Sosinski B."/>
            <person name="Prochnik S."/>
            <person name="Mitros T."/>
            <person name="Policriti A."/>
            <person name="Cipriani G."/>
            <person name="Dondini L."/>
            <person name="Ficklin S."/>
            <person name="Goodstein D.M."/>
            <person name="Xuan P."/>
            <person name="Del Fabbro C."/>
            <person name="Aramini V."/>
            <person name="Copetti D."/>
            <person name="Gonzalez S."/>
            <person name="Horner D.S."/>
            <person name="Falchi R."/>
            <person name="Lucas S."/>
            <person name="Mica E."/>
            <person name="Maldonado J."/>
            <person name="Lazzari B."/>
            <person name="Bielenberg D."/>
            <person name="Pirona R."/>
            <person name="Miculan M."/>
            <person name="Barakat A."/>
            <person name="Testolin R."/>
            <person name="Stella A."/>
            <person name="Tartarini S."/>
            <person name="Tonutti P."/>
            <person name="Arus P."/>
            <person name="Orellana A."/>
            <person name="Wells C."/>
            <person name="Main D."/>
            <person name="Vizzotto G."/>
            <person name="Silva H."/>
            <person name="Salamini F."/>
            <person name="Schmutz J."/>
            <person name="Morgante M."/>
            <person name="Rokhsar D.S."/>
        </authorList>
    </citation>
    <scope>NUCLEOTIDE SEQUENCE [LARGE SCALE GENOMIC DNA]</scope>
    <source>
        <strain evidence="9">cv. Nemared</strain>
    </source>
</reference>
<dbReference type="Pfam" id="PF00954">
    <property type="entry name" value="S_locus_glycop"/>
    <property type="match status" value="1"/>
</dbReference>
<dbReference type="CDD" id="cd00028">
    <property type="entry name" value="B_lectin"/>
    <property type="match status" value="1"/>
</dbReference>